<name>A0ABV8Q896_9MICO</name>
<feature type="transmembrane region" description="Helical" evidence="1">
    <location>
        <begin position="54"/>
        <end position="79"/>
    </location>
</feature>
<evidence type="ECO:0000313" key="2">
    <source>
        <dbReference type="EMBL" id="MFC4244540.1"/>
    </source>
</evidence>
<evidence type="ECO:0000313" key="3">
    <source>
        <dbReference type="Proteomes" id="UP001595900"/>
    </source>
</evidence>
<feature type="transmembrane region" description="Helical" evidence="1">
    <location>
        <begin position="21"/>
        <end position="42"/>
    </location>
</feature>
<proteinExistence type="predicted"/>
<dbReference type="EMBL" id="JBHSCN010000006">
    <property type="protein sequence ID" value="MFC4244540.1"/>
    <property type="molecule type" value="Genomic_DNA"/>
</dbReference>
<accession>A0ABV8Q896</accession>
<comment type="caution">
    <text evidence="2">The sequence shown here is derived from an EMBL/GenBank/DDBJ whole genome shotgun (WGS) entry which is preliminary data.</text>
</comment>
<evidence type="ECO:0000256" key="1">
    <source>
        <dbReference type="SAM" id="Phobius"/>
    </source>
</evidence>
<sequence length="125" mass="12956">MTRASLILPTERRASSGPRSLIILAASLLVGSWAVMVVDMLFHPPLDVGGQVAVHILAGIAATGLIVAAMILACVTLAWGVAQRRRAQSSGLSAATVTPIVVLAAGSFSFVAERVITILGYINLH</sequence>
<keyword evidence="3" id="KW-1185">Reference proteome</keyword>
<keyword evidence="1" id="KW-0812">Transmembrane</keyword>
<dbReference type="Proteomes" id="UP001595900">
    <property type="component" value="Unassembled WGS sequence"/>
</dbReference>
<protein>
    <submittedName>
        <fullName evidence="2">Uncharacterized protein</fullName>
    </submittedName>
</protein>
<keyword evidence="1" id="KW-1133">Transmembrane helix</keyword>
<keyword evidence="1" id="KW-0472">Membrane</keyword>
<gene>
    <name evidence="2" type="ORF">ACFOYW_14275</name>
</gene>
<dbReference type="RefSeq" id="WP_390230231.1">
    <property type="nucleotide sequence ID" value="NZ_JBHSCN010000006.1"/>
</dbReference>
<organism evidence="2 3">
    <name type="scientific">Gryllotalpicola reticulitermitis</name>
    <dbReference type="NCBI Taxonomy" id="1184153"/>
    <lineage>
        <taxon>Bacteria</taxon>
        <taxon>Bacillati</taxon>
        <taxon>Actinomycetota</taxon>
        <taxon>Actinomycetes</taxon>
        <taxon>Micrococcales</taxon>
        <taxon>Microbacteriaceae</taxon>
        <taxon>Gryllotalpicola</taxon>
    </lineage>
</organism>
<reference evidence="3" key="1">
    <citation type="journal article" date="2019" name="Int. J. Syst. Evol. Microbiol.">
        <title>The Global Catalogue of Microorganisms (GCM) 10K type strain sequencing project: providing services to taxonomists for standard genome sequencing and annotation.</title>
        <authorList>
            <consortium name="The Broad Institute Genomics Platform"/>
            <consortium name="The Broad Institute Genome Sequencing Center for Infectious Disease"/>
            <person name="Wu L."/>
            <person name="Ma J."/>
        </authorList>
    </citation>
    <scope>NUCLEOTIDE SEQUENCE [LARGE SCALE GENOMIC DNA]</scope>
    <source>
        <strain evidence="3">CGMCC 1.10363</strain>
    </source>
</reference>
<feature type="transmembrane region" description="Helical" evidence="1">
    <location>
        <begin position="100"/>
        <end position="122"/>
    </location>
</feature>